<dbReference type="PANTHER" id="PTHR43546:SF3">
    <property type="entry name" value="UPF0173 METAL-DEPENDENT HYDROLASE MJ1163"/>
    <property type="match status" value="1"/>
</dbReference>
<evidence type="ECO:0000313" key="3">
    <source>
        <dbReference type="Proteomes" id="UP000035366"/>
    </source>
</evidence>
<dbReference type="Pfam" id="PF00753">
    <property type="entry name" value="Lactamase_B"/>
    <property type="match status" value="1"/>
</dbReference>
<dbReference type="InterPro" id="IPR001279">
    <property type="entry name" value="Metallo-B-lactamas"/>
</dbReference>
<dbReference type="PANTHER" id="PTHR43546">
    <property type="entry name" value="UPF0173 METAL-DEPENDENT HYDROLASE MJ1163-RELATED"/>
    <property type="match status" value="1"/>
</dbReference>
<feature type="domain" description="Metallo-beta-lactamase" evidence="1">
    <location>
        <begin position="33"/>
        <end position="219"/>
    </location>
</feature>
<name>A0ABN4GSW1_9ACTN</name>
<sequence>MRMPLGRPSLRPYLPYRQRPMTGDPALVAHFLGTSSVLLSDGETSVLNDGFVTRPGMLRVALGRIAPDRPLVRAAIDRLRVRNLAAVVCAHSHYDHALDAPVWALETGAELVGSPSTANIGRGLGVPEPRLRVVADGETVSYGRFDLTFLESVHSPGDRFPGTVDEPLVPPARAGAWRTGAAYSVLVAHPAGRVLLHASANVRPGALRGRSADVIYLGIGNLGRQSAEFLRTYWDEVVVATGARRVVLVHWDDFFAGLHRPLRPMPRFLDDIGTTMSRLLPLARRDGVDVVLPVTWRPSAPLADLK</sequence>
<protein>
    <submittedName>
        <fullName evidence="2">Metallo-beta-lactamase</fullName>
    </submittedName>
</protein>
<dbReference type="InterPro" id="IPR050114">
    <property type="entry name" value="UPF0173_UPF0282_UlaG_hydrolase"/>
</dbReference>
<organism evidence="2 3">
    <name type="scientific">Streptomyces incarnatus</name>
    <dbReference type="NCBI Taxonomy" id="665007"/>
    <lineage>
        <taxon>Bacteria</taxon>
        <taxon>Bacillati</taxon>
        <taxon>Actinomycetota</taxon>
        <taxon>Actinomycetes</taxon>
        <taxon>Kitasatosporales</taxon>
        <taxon>Streptomycetaceae</taxon>
        <taxon>Streptomyces</taxon>
    </lineage>
</organism>
<dbReference type="RefSeq" id="WP_208902350.1">
    <property type="nucleotide sequence ID" value="NZ_CP011497.1"/>
</dbReference>
<keyword evidence="3" id="KW-1185">Reference proteome</keyword>
<dbReference type="InterPro" id="IPR036866">
    <property type="entry name" value="RibonucZ/Hydroxyglut_hydro"/>
</dbReference>
<dbReference type="EMBL" id="CP011497">
    <property type="protein sequence ID" value="AKJ14853.1"/>
    <property type="molecule type" value="Genomic_DNA"/>
</dbReference>
<reference evidence="2 3" key="1">
    <citation type="journal article" date="2015" name="ISME J.">
        <title>Draft Genome Sequence of Streptomyces incarnatus NRRL8089, which Produces the Nucleoside Antibiotic Sinefungin.</title>
        <authorList>
            <person name="Oshima K."/>
            <person name="Hattori M."/>
            <person name="Shimizu H."/>
            <person name="Fukuda K."/>
            <person name="Nemoto M."/>
            <person name="Inagaki K."/>
            <person name="Tamura T."/>
        </authorList>
    </citation>
    <scope>NUCLEOTIDE SEQUENCE [LARGE SCALE GENOMIC DNA]</scope>
    <source>
        <strain evidence="2 3">NRRL 8089</strain>
    </source>
</reference>
<dbReference type="Proteomes" id="UP000035366">
    <property type="component" value="Chromosome"/>
</dbReference>
<dbReference type="SUPFAM" id="SSF56281">
    <property type="entry name" value="Metallo-hydrolase/oxidoreductase"/>
    <property type="match status" value="1"/>
</dbReference>
<accession>A0ABN4GSW1</accession>
<proteinExistence type="predicted"/>
<gene>
    <name evidence="2" type="ORF">ABB07_33775</name>
</gene>
<evidence type="ECO:0000313" key="2">
    <source>
        <dbReference type="EMBL" id="AKJ14853.1"/>
    </source>
</evidence>
<dbReference type="Gene3D" id="3.60.15.10">
    <property type="entry name" value="Ribonuclease Z/Hydroxyacylglutathione hydrolase-like"/>
    <property type="match status" value="1"/>
</dbReference>
<evidence type="ECO:0000259" key="1">
    <source>
        <dbReference type="Pfam" id="PF00753"/>
    </source>
</evidence>